<dbReference type="Pfam" id="PF18758">
    <property type="entry name" value="KDZ"/>
    <property type="match status" value="1"/>
</dbReference>
<feature type="compositionally biased region" description="Polar residues" evidence="1">
    <location>
        <begin position="307"/>
        <end position="337"/>
    </location>
</feature>
<feature type="region of interest" description="Disordered" evidence="1">
    <location>
        <begin position="35"/>
        <end position="82"/>
    </location>
</feature>
<protein>
    <recommendedName>
        <fullName evidence="2">CxC1-like cysteine cluster associated with KDZ transposases domain-containing protein</fullName>
    </recommendedName>
</protein>
<evidence type="ECO:0000313" key="3">
    <source>
        <dbReference type="EMBL" id="EFP90402.2"/>
    </source>
</evidence>
<dbReference type="EMBL" id="DS178332">
    <property type="protein sequence ID" value="EFP90402.2"/>
    <property type="molecule type" value="Genomic_DNA"/>
</dbReference>
<dbReference type="VEuPathDB" id="FungiDB:PGTG_16162"/>
<dbReference type="GeneID" id="10530296"/>
<reference evidence="4" key="2">
    <citation type="journal article" date="2011" name="Proc. Natl. Acad. Sci. U.S.A.">
        <title>Obligate biotrophy features unraveled by the genomic analysis of rust fungi.</title>
        <authorList>
            <person name="Duplessis S."/>
            <person name="Cuomo C.A."/>
            <person name="Lin Y.-C."/>
            <person name="Aerts A."/>
            <person name="Tisserant E."/>
            <person name="Veneault-Fourrey C."/>
            <person name="Joly D.L."/>
            <person name="Hacquard S."/>
            <person name="Amselem J."/>
            <person name="Cantarel B.L."/>
            <person name="Chiu R."/>
            <person name="Coutinho P.M."/>
            <person name="Feau N."/>
            <person name="Field M."/>
            <person name="Frey P."/>
            <person name="Gelhaye E."/>
            <person name="Goldberg J."/>
            <person name="Grabherr M.G."/>
            <person name="Kodira C.D."/>
            <person name="Kohler A."/>
            <person name="Kuees U."/>
            <person name="Lindquist E.A."/>
            <person name="Lucas S.M."/>
            <person name="Mago R."/>
            <person name="Mauceli E."/>
            <person name="Morin E."/>
            <person name="Murat C."/>
            <person name="Pangilinan J.L."/>
            <person name="Park R."/>
            <person name="Pearson M."/>
            <person name="Quesneville H."/>
            <person name="Rouhier N."/>
            <person name="Sakthikumar S."/>
            <person name="Salamov A.A."/>
            <person name="Schmutz J."/>
            <person name="Selles B."/>
            <person name="Shapiro H."/>
            <person name="Tanguay P."/>
            <person name="Tuskan G.A."/>
            <person name="Henrissat B."/>
            <person name="Van de Peer Y."/>
            <person name="Rouze P."/>
            <person name="Ellis J.G."/>
            <person name="Dodds P.N."/>
            <person name="Schein J.E."/>
            <person name="Zhong S."/>
            <person name="Hamelin R.C."/>
            <person name="Grigoriev I.V."/>
            <person name="Szabo L.J."/>
            <person name="Martin F."/>
        </authorList>
    </citation>
    <scope>NUCLEOTIDE SEQUENCE [LARGE SCALE GENOMIC DNA]</scope>
    <source>
        <strain evidence="4">CRL 75-36-700-3 / race SCCL</strain>
    </source>
</reference>
<feature type="domain" description="CxC1-like cysteine cluster associated with KDZ transposases" evidence="2">
    <location>
        <begin position="140"/>
        <end position="243"/>
    </location>
</feature>
<dbReference type="RefSeq" id="XP_003334821.2">
    <property type="nucleotide sequence ID" value="XM_003334773.2"/>
</dbReference>
<sequence length="1064" mass="122091">MPPKKSKKDLYKFHYGSQLPITETRAQRATRKLFKERTNAEVGQHLKASRNRNNAPGGLQEDSQELHVEPEPENQQELGFDDPSLWEDTEETMNEEDASSLARIRSLHYGLIQQQRNQNWNDLMDSLFPVYLHMKKKTDNWTLPCCFENFSPLVCSCTADKLTVRPMDLVDLMGQTRVDFKFCHCTSDPVHLLANGYLASTPIFPQTAFSLRLLNFYDLLWNICNAQITPFTKVLQRWNESISMRLCAKRTSKPRELRRNLSASVDVYRTLKSMQRNLVQTITSNNQQDILAQRSCPACFGVSHPVRNQSSSNDSNHQTNPAPSAFNGSHSFQPPASTNQTQFQNNNTASEEVVINNQPTDPPNPTHFLARNEDETLTNTNQDKQTAPLSETNTNRIPEDKNRVFICLDGNFQHRHHERASKNYLAAESQPFFIRPDELQESNAEILEGEIARRVSKKAKDRCSEQHQAADDRRNASSWKGCDDTGLFGCCCRHDSVIYFCNIHKTGEVRGLPMSILKRLMSELNPNINLGVLYDIGCTLKKFFQARNLFANHLPRMKFATAVFHSYVHDWPCQLQYNPRYNLGWGLTDGEGLERLWSYLSPLISPLRYATRNHRISAISHRSFFHNVLGIENLVTSLKRKWLHAATTKRNSQNTVQKLLSQLNPHEDGRCFTETFFRAQWEKQRAFEIERNEADRTKKEEHAQFWERAEALKSLAETFVSSLGNPSMHADPAQILKIVQEIRDLGKEQEKEAEKLGSYFMAGPGVERNPAQEKRLALLWSAKSALYKAAVQLQGETQPLRDSKSRGERTGTVLKEKIFDALGRRKASVQRVLKLFCDRRTDYLKNHAPDQLNRPENREINYEEFRKIQLDDPFWNDGFMCLSKDPWAVDLTVRTGIHALLRLDRANEELEQLFDELQRCLWWGINFRNQLKNCIDQCVFGTPDSNLTATLMGTFGQVSYEVRKVVGDELESTQKHHESLLLSWHEGVEEILTLGLVCSSALPIEWTALIEFLKKYSPNSSPESNVDLLLEETVLNNQDSDGESQIEDGDDSHVEHVVPDDDDT</sequence>
<keyword evidence="4" id="KW-1185">Reference proteome</keyword>
<organism evidence="3 4">
    <name type="scientific">Puccinia graminis f. sp. tritici (strain CRL 75-36-700-3 / race SCCL)</name>
    <name type="common">Black stem rust fungus</name>
    <dbReference type="NCBI Taxonomy" id="418459"/>
    <lineage>
        <taxon>Eukaryota</taxon>
        <taxon>Fungi</taxon>
        <taxon>Dikarya</taxon>
        <taxon>Basidiomycota</taxon>
        <taxon>Pucciniomycotina</taxon>
        <taxon>Pucciniomycetes</taxon>
        <taxon>Pucciniales</taxon>
        <taxon>Pucciniaceae</taxon>
        <taxon>Puccinia</taxon>
    </lineage>
</organism>
<reference key="1">
    <citation type="submission" date="2007-01" db="EMBL/GenBank/DDBJ databases">
        <title>The Genome Sequence of Puccinia graminis f. sp. tritici Strain CRL 75-36-700-3.</title>
        <authorList>
            <consortium name="The Broad Institute Genome Sequencing Platform"/>
            <person name="Birren B."/>
            <person name="Lander E."/>
            <person name="Galagan J."/>
            <person name="Nusbaum C."/>
            <person name="Devon K."/>
            <person name="Cuomo C."/>
            <person name="Jaffe D."/>
            <person name="Butler J."/>
            <person name="Alvarez P."/>
            <person name="Gnerre S."/>
            <person name="Grabherr M."/>
            <person name="Mauceli E."/>
            <person name="Brockman W."/>
            <person name="Young S."/>
            <person name="LaButti K."/>
            <person name="Sykes S."/>
            <person name="DeCaprio D."/>
            <person name="Crawford M."/>
            <person name="Koehrsen M."/>
            <person name="Engels R."/>
            <person name="Montgomery P."/>
            <person name="Pearson M."/>
            <person name="Howarth C."/>
            <person name="Larson L."/>
            <person name="White J."/>
            <person name="Zeng Q."/>
            <person name="Kodira C."/>
            <person name="Yandava C."/>
            <person name="Alvarado L."/>
            <person name="O'Leary S."/>
            <person name="Szabo L."/>
            <person name="Dean R."/>
            <person name="Schein J."/>
        </authorList>
    </citation>
    <scope>NUCLEOTIDE SEQUENCE</scope>
    <source>
        <strain>CRL 75-36-700-3</strain>
    </source>
</reference>
<feature type="compositionally biased region" description="Basic and acidic residues" evidence="1">
    <location>
        <begin position="1051"/>
        <end position="1064"/>
    </location>
</feature>
<dbReference type="InterPro" id="IPR040521">
    <property type="entry name" value="KDZ"/>
</dbReference>
<dbReference type="KEGG" id="pgr:PGTG_16162"/>
<dbReference type="InParanoid" id="E3L1H7"/>
<evidence type="ECO:0000313" key="4">
    <source>
        <dbReference type="Proteomes" id="UP000008783"/>
    </source>
</evidence>
<feature type="region of interest" description="Disordered" evidence="1">
    <location>
        <begin position="377"/>
        <end position="396"/>
    </location>
</feature>
<feature type="region of interest" description="Disordered" evidence="1">
    <location>
        <begin position="1037"/>
        <end position="1064"/>
    </location>
</feature>
<dbReference type="HOGENOM" id="CLU_011407_4_0_1"/>
<name>E3L1H7_PUCGT</name>
<dbReference type="AlphaFoldDB" id="E3L1H7"/>
<dbReference type="PANTHER" id="PTHR33096:SF1">
    <property type="entry name" value="CXC1-LIKE CYSTEINE CLUSTER ASSOCIATED WITH KDZ TRANSPOSASES DOMAIN-CONTAINING PROTEIN"/>
    <property type="match status" value="1"/>
</dbReference>
<dbReference type="PANTHER" id="PTHR33096">
    <property type="entry name" value="CXC2 DOMAIN-CONTAINING PROTEIN"/>
    <property type="match status" value="1"/>
</dbReference>
<feature type="compositionally biased region" description="Acidic residues" evidence="1">
    <location>
        <begin position="1040"/>
        <end position="1050"/>
    </location>
</feature>
<dbReference type="Proteomes" id="UP000008783">
    <property type="component" value="Unassembled WGS sequence"/>
</dbReference>
<evidence type="ECO:0000259" key="2">
    <source>
        <dbReference type="Pfam" id="PF18802"/>
    </source>
</evidence>
<dbReference type="Pfam" id="PF18802">
    <property type="entry name" value="CxC1"/>
    <property type="match status" value="1"/>
</dbReference>
<proteinExistence type="predicted"/>
<evidence type="ECO:0000256" key="1">
    <source>
        <dbReference type="SAM" id="MobiDB-lite"/>
    </source>
</evidence>
<accession>E3L1H7</accession>
<dbReference type="OrthoDB" id="2503722at2759"/>
<dbReference type="InterPro" id="IPR041320">
    <property type="entry name" value="CxC1"/>
</dbReference>
<feature type="region of interest" description="Disordered" evidence="1">
    <location>
        <begin position="307"/>
        <end position="344"/>
    </location>
</feature>
<dbReference type="eggNOG" id="ENOG502S2AH">
    <property type="taxonomic scope" value="Eukaryota"/>
</dbReference>
<gene>
    <name evidence="3" type="ORF">PGTG_16162</name>
</gene>